<feature type="domain" description="HD" evidence="3">
    <location>
        <begin position="80"/>
        <end position="234"/>
    </location>
</feature>
<dbReference type="PANTHER" id="PTHR11373:SF32">
    <property type="entry name" value="DEOXYGUANOSINETRIPHOSPHATE TRIPHOSPHOHYDROLASE"/>
    <property type="match status" value="1"/>
</dbReference>
<reference evidence="4 5" key="1">
    <citation type="journal article" date="2017" name="BMC Genomics">
        <title>Comparative genomic and phylogenomic analyses of the Bifidobacteriaceae family.</title>
        <authorList>
            <person name="Lugli G.A."/>
            <person name="Milani C."/>
            <person name="Turroni F."/>
            <person name="Duranti S."/>
            <person name="Mancabelli L."/>
            <person name="Mangifesta M."/>
            <person name="Ferrario C."/>
            <person name="Modesto M."/>
            <person name="Mattarelli P."/>
            <person name="Jiri K."/>
            <person name="van Sinderen D."/>
            <person name="Ventura M."/>
        </authorList>
    </citation>
    <scope>NUCLEOTIDE SEQUENCE [LARGE SCALE GENOMIC DNA]</scope>
    <source>
        <strain evidence="4 5">DSM 28807</strain>
    </source>
</reference>
<keyword evidence="1 4" id="KW-0378">Hydrolase</keyword>
<dbReference type="InterPro" id="IPR026875">
    <property type="entry name" value="PHydrolase_assoc_dom"/>
</dbReference>
<dbReference type="AlphaFoldDB" id="A0A261FSY9"/>
<gene>
    <name evidence="4" type="ORF">BLEM_0744</name>
</gene>
<dbReference type="InterPro" id="IPR006261">
    <property type="entry name" value="dGTPase"/>
</dbReference>
<evidence type="ECO:0000313" key="4">
    <source>
        <dbReference type="EMBL" id="OZG62198.1"/>
    </source>
</evidence>
<dbReference type="InterPro" id="IPR006674">
    <property type="entry name" value="HD_domain"/>
</dbReference>
<dbReference type="NCBIfam" id="NF002829">
    <property type="entry name" value="PRK03007.1"/>
    <property type="match status" value="1"/>
</dbReference>
<dbReference type="SMART" id="SM00471">
    <property type="entry name" value="HDc"/>
    <property type="match status" value="1"/>
</dbReference>
<dbReference type="Proteomes" id="UP000216352">
    <property type="component" value="Unassembled WGS sequence"/>
</dbReference>
<evidence type="ECO:0000313" key="5">
    <source>
        <dbReference type="Proteomes" id="UP000216352"/>
    </source>
</evidence>
<feature type="region of interest" description="Disordered" evidence="2">
    <location>
        <begin position="1"/>
        <end position="45"/>
    </location>
</feature>
<evidence type="ECO:0000256" key="1">
    <source>
        <dbReference type="ARBA" id="ARBA00022801"/>
    </source>
</evidence>
<feature type="compositionally biased region" description="Basic and acidic residues" evidence="2">
    <location>
        <begin position="7"/>
        <end position="18"/>
    </location>
</feature>
<comment type="caution">
    <text evidence="4">The sequence shown here is derived from an EMBL/GenBank/DDBJ whole genome shotgun (WGS) entry which is preliminary data.</text>
</comment>
<dbReference type="InterPro" id="IPR050135">
    <property type="entry name" value="dGTPase-like"/>
</dbReference>
<dbReference type="GO" id="GO:0006203">
    <property type="term" value="P:dGTP catabolic process"/>
    <property type="evidence" value="ECO:0007669"/>
    <property type="project" value="TreeGrafter"/>
</dbReference>
<protein>
    <submittedName>
        <fullName evidence="4">Deoxyguanosinetriphosphate triphosphohydrolase</fullName>
    </submittedName>
</protein>
<dbReference type="GO" id="GO:0008832">
    <property type="term" value="F:dGTPase activity"/>
    <property type="evidence" value="ECO:0007669"/>
    <property type="project" value="TreeGrafter"/>
</dbReference>
<dbReference type="Pfam" id="PF01966">
    <property type="entry name" value="HD"/>
    <property type="match status" value="1"/>
</dbReference>
<keyword evidence="5" id="KW-1185">Reference proteome</keyword>
<name>A0A261FSY9_9BIFI</name>
<feature type="compositionally biased region" description="Basic and acidic residues" evidence="2">
    <location>
        <begin position="31"/>
        <end position="45"/>
    </location>
</feature>
<dbReference type="EMBL" id="MWWX01000005">
    <property type="protein sequence ID" value="OZG62198.1"/>
    <property type="molecule type" value="Genomic_DNA"/>
</dbReference>
<dbReference type="PROSITE" id="PS51831">
    <property type="entry name" value="HD"/>
    <property type="match status" value="1"/>
</dbReference>
<dbReference type="Pfam" id="PF13286">
    <property type="entry name" value="HD_assoc"/>
    <property type="match status" value="1"/>
</dbReference>
<dbReference type="STRING" id="1603886.GCA_001895165_01742"/>
<dbReference type="InterPro" id="IPR003607">
    <property type="entry name" value="HD/PDEase_dom"/>
</dbReference>
<dbReference type="PANTHER" id="PTHR11373">
    <property type="entry name" value="DEOXYNUCLEOSIDE TRIPHOSPHATE TRIPHOSPHOHYDROLASE"/>
    <property type="match status" value="1"/>
</dbReference>
<organism evidence="4 5">
    <name type="scientific">Bifidobacterium lemurum</name>
    <dbReference type="NCBI Taxonomy" id="1603886"/>
    <lineage>
        <taxon>Bacteria</taxon>
        <taxon>Bacillati</taxon>
        <taxon>Actinomycetota</taxon>
        <taxon>Actinomycetes</taxon>
        <taxon>Bifidobacteriales</taxon>
        <taxon>Bifidobacteriaceae</taxon>
        <taxon>Bifidobacterium</taxon>
    </lineage>
</organism>
<accession>A0A261FSY9</accession>
<dbReference type="SUPFAM" id="SSF109604">
    <property type="entry name" value="HD-domain/PDEase-like"/>
    <property type="match status" value="1"/>
</dbReference>
<evidence type="ECO:0000259" key="3">
    <source>
        <dbReference type="PROSITE" id="PS51831"/>
    </source>
</evidence>
<proteinExistence type="predicted"/>
<evidence type="ECO:0000256" key="2">
    <source>
        <dbReference type="SAM" id="MobiDB-lite"/>
    </source>
</evidence>
<dbReference type="CDD" id="cd00077">
    <property type="entry name" value="HDc"/>
    <property type="match status" value="1"/>
</dbReference>
<sequence length="437" mass="48692">MSVAYENGRERPANEHETMPVGEGYTEADEERWAHEPPKSKSRTAFERDRARLIHSSALRRLGAKSQVLVAGTDDFARTRLTHTLEVAQIGRQIGAMLGCDPDVVDTACLAHDLGHPPFGHNGEKALAAIARNIGGFEGNAQTLRILTRLEPKVFHEDGRSAGVNLTRAALDAAVKYPWTYAEAIRDDPGGRSVKFCVYPDDEPVFRWLKTGAPPRVKPMECQVMDLADDIAYSVHDVEDAIATGAFNPIALTDPRVLDRIVEETHQWYGEKWDGDELVAAFERLQKERMFPEHFNGSRSALAQLKNITSDLIGRFCHSVEETTREVYGAGPLTRYSAHVVVPERTGYEIMALKGVAVHFVMAPREQEPFHQRELDIVEDLVDVLMRDAPRASDVLESQFLADWNESTNDDERLRVAVDQVASLTDSSALALHSILC</sequence>
<dbReference type="NCBIfam" id="TIGR01353">
    <property type="entry name" value="dGTP_triPase"/>
    <property type="match status" value="1"/>
</dbReference>
<dbReference type="Gene3D" id="1.10.3210.10">
    <property type="entry name" value="Hypothetical protein af1432"/>
    <property type="match status" value="1"/>
</dbReference>